<sequence>MQVAEILSDLTSLQVCGHDEASALVNAHKTLGNAKAEKIENQTQMLDPRDDPDLQRANDVMELHAAVKLKHSHGVDEALQRSRADVRRILSSLTTSHV</sequence>
<dbReference type="OrthoDB" id="5394455at2759"/>
<protein>
    <submittedName>
        <fullName evidence="1">Uncharacterized protein</fullName>
    </submittedName>
</protein>
<dbReference type="Proteomes" id="UP000076632">
    <property type="component" value="Unassembled WGS sequence"/>
</dbReference>
<dbReference type="EMBL" id="KV407454">
    <property type="protein sequence ID" value="KZF25918.1"/>
    <property type="molecule type" value="Genomic_DNA"/>
</dbReference>
<reference evidence="1 2" key="1">
    <citation type="journal article" date="2016" name="Fungal Biol.">
        <title>The genome of Xylona heveae provides a window into fungal endophytism.</title>
        <authorList>
            <person name="Gazis R."/>
            <person name="Kuo A."/>
            <person name="Riley R."/>
            <person name="LaButti K."/>
            <person name="Lipzen A."/>
            <person name="Lin J."/>
            <person name="Amirebrahimi M."/>
            <person name="Hesse C.N."/>
            <person name="Spatafora J.W."/>
            <person name="Henrissat B."/>
            <person name="Hainaut M."/>
            <person name="Grigoriev I.V."/>
            <person name="Hibbett D.S."/>
        </authorList>
    </citation>
    <scope>NUCLEOTIDE SEQUENCE [LARGE SCALE GENOMIC DNA]</scope>
    <source>
        <strain evidence="1 2">TC161</strain>
    </source>
</reference>
<dbReference type="RefSeq" id="XP_018191473.1">
    <property type="nucleotide sequence ID" value="XM_018334569.1"/>
</dbReference>
<name>A0A165J946_XYLHT</name>
<dbReference type="GeneID" id="28899706"/>
<dbReference type="AlphaFoldDB" id="A0A165J946"/>
<keyword evidence="2" id="KW-1185">Reference proteome</keyword>
<evidence type="ECO:0000313" key="1">
    <source>
        <dbReference type="EMBL" id="KZF25918.1"/>
    </source>
</evidence>
<accession>A0A165J946</accession>
<organism evidence="1 2">
    <name type="scientific">Xylona heveae (strain CBS 132557 / TC161)</name>
    <dbReference type="NCBI Taxonomy" id="1328760"/>
    <lineage>
        <taxon>Eukaryota</taxon>
        <taxon>Fungi</taxon>
        <taxon>Dikarya</taxon>
        <taxon>Ascomycota</taxon>
        <taxon>Pezizomycotina</taxon>
        <taxon>Xylonomycetes</taxon>
        <taxon>Xylonales</taxon>
        <taxon>Xylonaceae</taxon>
        <taxon>Xylona</taxon>
    </lineage>
</organism>
<evidence type="ECO:0000313" key="2">
    <source>
        <dbReference type="Proteomes" id="UP000076632"/>
    </source>
</evidence>
<gene>
    <name evidence="1" type="ORF">L228DRAFT_264355</name>
</gene>
<dbReference type="OMA" id="RVCGHNE"/>
<dbReference type="InParanoid" id="A0A165J946"/>
<proteinExistence type="predicted"/>